<proteinExistence type="predicted"/>
<evidence type="ECO:0000256" key="1">
    <source>
        <dbReference type="SAM" id="MobiDB-lite"/>
    </source>
</evidence>
<sequence>MGEDGYRLWREERRRIVVGGGGPNSLSTAGRHHSSSHHRQRSRSLMRFVSPSSSHHHHHPHSQPQSHHHHQQLHHHHHRPHSRPHSRSRSEDSFPTSHSCNNLSTVSYSVKIHVMKLLTLDEIRVKLVCRILSPDVEPRWGLLPGESPAPITTWNLLHAGAAYGTRLPTLFPQPWRLSAPSSFTPV</sequence>
<evidence type="ECO:0000313" key="2">
    <source>
        <dbReference type="EMBL" id="THU77957.1"/>
    </source>
</evidence>
<dbReference type="Proteomes" id="UP000297245">
    <property type="component" value="Unassembled WGS sequence"/>
</dbReference>
<dbReference type="AlphaFoldDB" id="A0A4S8KQG1"/>
<feature type="compositionally biased region" description="Basic residues" evidence="1">
    <location>
        <begin position="54"/>
        <end position="87"/>
    </location>
</feature>
<keyword evidence="3" id="KW-1185">Reference proteome</keyword>
<evidence type="ECO:0000313" key="3">
    <source>
        <dbReference type="Proteomes" id="UP000297245"/>
    </source>
</evidence>
<feature type="compositionally biased region" description="Basic residues" evidence="1">
    <location>
        <begin position="30"/>
        <end position="44"/>
    </location>
</feature>
<dbReference type="EMBL" id="ML180294">
    <property type="protein sequence ID" value="THU77957.1"/>
    <property type="molecule type" value="Genomic_DNA"/>
</dbReference>
<protein>
    <submittedName>
        <fullName evidence="2">Uncharacterized protein</fullName>
    </submittedName>
</protein>
<organism evidence="2 3">
    <name type="scientific">Dendrothele bispora (strain CBS 962.96)</name>
    <dbReference type="NCBI Taxonomy" id="1314807"/>
    <lineage>
        <taxon>Eukaryota</taxon>
        <taxon>Fungi</taxon>
        <taxon>Dikarya</taxon>
        <taxon>Basidiomycota</taxon>
        <taxon>Agaricomycotina</taxon>
        <taxon>Agaricomycetes</taxon>
        <taxon>Agaricomycetidae</taxon>
        <taxon>Agaricales</taxon>
        <taxon>Agaricales incertae sedis</taxon>
        <taxon>Dendrothele</taxon>
    </lineage>
</organism>
<feature type="region of interest" description="Disordered" evidence="1">
    <location>
        <begin position="18"/>
        <end position="98"/>
    </location>
</feature>
<reference evidence="2 3" key="1">
    <citation type="journal article" date="2019" name="Nat. Ecol. Evol.">
        <title>Megaphylogeny resolves global patterns of mushroom evolution.</title>
        <authorList>
            <person name="Varga T."/>
            <person name="Krizsan K."/>
            <person name="Foldi C."/>
            <person name="Dima B."/>
            <person name="Sanchez-Garcia M."/>
            <person name="Sanchez-Ramirez S."/>
            <person name="Szollosi G.J."/>
            <person name="Szarkandi J.G."/>
            <person name="Papp V."/>
            <person name="Albert L."/>
            <person name="Andreopoulos W."/>
            <person name="Angelini C."/>
            <person name="Antonin V."/>
            <person name="Barry K.W."/>
            <person name="Bougher N.L."/>
            <person name="Buchanan P."/>
            <person name="Buyck B."/>
            <person name="Bense V."/>
            <person name="Catcheside P."/>
            <person name="Chovatia M."/>
            <person name="Cooper J."/>
            <person name="Damon W."/>
            <person name="Desjardin D."/>
            <person name="Finy P."/>
            <person name="Geml J."/>
            <person name="Haridas S."/>
            <person name="Hughes K."/>
            <person name="Justo A."/>
            <person name="Karasinski D."/>
            <person name="Kautmanova I."/>
            <person name="Kiss B."/>
            <person name="Kocsube S."/>
            <person name="Kotiranta H."/>
            <person name="LaButti K.M."/>
            <person name="Lechner B.E."/>
            <person name="Liimatainen K."/>
            <person name="Lipzen A."/>
            <person name="Lukacs Z."/>
            <person name="Mihaltcheva S."/>
            <person name="Morgado L.N."/>
            <person name="Niskanen T."/>
            <person name="Noordeloos M.E."/>
            <person name="Ohm R.A."/>
            <person name="Ortiz-Santana B."/>
            <person name="Ovrebo C."/>
            <person name="Racz N."/>
            <person name="Riley R."/>
            <person name="Savchenko A."/>
            <person name="Shiryaev A."/>
            <person name="Soop K."/>
            <person name="Spirin V."/>
            <person name="Szebenyi C."/>
            <person name="Tomsovsky M."/>
            <person name="Tulloss R.E."/>
            <person name="Uehling J."/>
            <person name="Grigoriev I.V."/>
            <person name="Vagvolgyi C."/>
            <person name="Papp T."/>
            <person name="Martin F.M."/>
            <person name="Miettinen O."/>
            <person name="Hibbett D.S."/>
            <person name="Nagy L.G."/>
        </authorList>
    </citation>
    <scope>NUCLEOTIDE SEQUENCE [LARGE SCALE GENOMIC DNA]</scope>
    <source>
        <strain evidence="2 3">CBS 962.96</strain>
    </source>
</reference>
<name>A0A4S8KQG1_DENBC</name>
<accession>A0A4S8KQG1</accession>
<gene>
    <name evidence="2" type="ORF">K435DRAFT_877176</name>
</gene>